<keyword evidence="3" id="KW-1185">Reference proteome</keyword>
<evidence type="ECO:0000313" key="3">
    <source>
        <dbReference type="Proteomes" id="UP000257039"/>
    </source>
</evidence>
<feature type="transmembrane region" description="Helical" evidence="1">
    <location>
        <begin position="45"/>
        <end position="61"/>
    </location>
</feature>
<accession>A0A4V1INM0</accession>
<feature type="transmembrane region" description="Helical" evidence="1">
    <location>
        <begin position="20"/>
        <end position="39"/>
    </location>
</feature>
<evidence type="ECO:0000256" key="1">
    <source>
        <dbReference type="SAM" id="Phobius"/>
    </source>
</evidence>
<dbReference type="Proteomes" id="UP000257039">
    <property type="component" value="Unassembled WGS sequence"/>
</dbReference>
<gene>
    <name evidence="2" type="ORF">B9G39_12490</name>
</gene>
<proteinExistence type="predicted"/>
<sequence length="73" mass="8739">MFRSYHPWQALRQVLISKKLFLLFIFSEAWLYGASFFFWAEKNVVIKYDIVIATFTFLVVFRQNSPLFWAGHG</sequence>
<protein>
    <submittedName>
        <fullName evidence="2">Uncharacterized protein</fullName>
    </submittedName>
</protein>
<keyword evidence="1" id="KW-0812">Transmembrane</keyword>
<comment type="caution">
    <text evidence="2">The sequence shown here is derived from an EMBL/GenBank/DDBJ whole genome shotgun (WGS) entry which is preliminary data.</text>
</comment>
<evidence type="ECO:0000313" key="2">
    <source>
        <dbReference type="EMBL" id="RDH44201.1"/>
    </source>
</evidence>
<dbReference type="EMBL" id="NDXW01000001">
    <property type="protein sequence ID" value="RDH44201.1"/>
    <property type="molecule type" value="Genomic_DNA"/>
</dbReference>
<dbReference type="AlphaFoldDB" id="A0A4V1INM0"/>
<keyword evidence="1" id="KW-1133">Transmembrane helix</keyword>
<name>A0A4V1INM0_9GAMM</name>
<reference evidence="2 3" key="1">
    <citation type="submission" date="2017-04" db="EMBL/GenBank/DDBJ databases">
        <title>Draft genome sequence of Zooshikella ganghwensis VG4 isolated from Red Sea sediments.</title>
        <authorList>
            <person name="Rehman Z."/>
            <person name="Alam I."/>
            <person name="Kamau A."/>
            <person name="Bajic V."/>
            <person name="Leiknes T."/>
        </authorList>
    </citation>
    <scope>NUCLEOTIDE SEQUENCE [LARGE SCALE GENOMIC DNA]</scope>
    <source>
        <strain evidence="2 3">VG4</strain>
    </source>
</reference>
<organism evidence="2 3">
    <name type="scientific">Zooshikella ganghwensis</name>
    <dbReference type="NCBI Taxonomy" id="202772"/>
    <lineage>
        <taxon>Bacteria</taxon>
        <taxon>Pseudomonadati</taxon>
        <taxon>Pseudomonadota</taxon>
        <taxon>Gammaproteobacteria</taxon>
        <taxon>Oceanospirillales</taxon>
        <taxon>Zooshikellaceae</taxon>
        <taxon>Zooshikella</taxon>
    </lineage>
</organism>
<keyword evidence="1" id="KW-0472">Membrane</keyword>